<evidence type="ECO:0000313" key="1">
    <source>
        <dbReference type="EMBL" id="CAD8065306.1"/>
    </source>
</evidence>
<organism evidence="1 2">
    <name type="scientific">Paramecium sonneborni</name>
    <dbReference type="NCBI Taxonomy" id="65129"/>
    <lineage>
        <taxon>Eukaryota</taxon>
        <taxon>Sar</taxon>
        <taxon>Alveolata</taxon>
        <taxon>Ciliophora</taxon>
        <taxon>Intramacronucleata</taxon>
        <taxon>Oligohymenophorea</taxon>
        <taxon>Peniculida</taxon>
        <taxon>Parameciidae</taxon>
        <taxon>Paramecium</taxon>
    </lineage>
</organism>
<dbReference type="EMBL" id="CAJJDN010000020">
    <property type="protein sequence ID" value="CAD8065306.1"/>
    <property type="molecule type" value="Genomic_DNA"/>
</dbReference>
<reference evidence="1" key="1">
    <citation type="submission" date="2021-01" db="EMBL/GenBank/DDBJ databases">
        <authorList>
            <consortium name="Genoscope - CEA"/>
            <person name="William W."/>
        </authorList>
    </citation>
    <scope>NUCLEOTIDE SEQUENCE</scope>
</reference>
<proteinExistence type="predicted"/>
<gene>
    <name evidence="1" type="ORF">PSON_ATCC_30995.1.T0200141</name>
</gene>
<dbReference type="Proteomes" id="UP000692954">
    <property type="component" value="Unassembled WGS sequence"/>
</dbReference>
<protein>
    <submittedName>
        <fullName evidence="1">Uncharacterized protein</fullName>
    </submittedName>
</protein>
<evidence type="ECO:0000313" key="2">
    <source>
        <dbReference type="Proteomes" id="UP000692954"/>
    </source>
</evidence>
<sequence>MKMNKQVIKYRGRIKKIIGVLRKNALNKQWLDL</sequence>
<comment type="caution">
    <text evidence="1">The sequence shown here is derived from an EMBL/GenBank/DDBJ whole genome shotgun (WGS) entry which is preliminary data.</text>
</comment>
<dbReference type="AlphaFoldDB" id="A0A8S1LKZ7"/>
<accession>A0A8S1LKZ7</accession>
<keyword evidence="2" id="KW-1185">Reference proteome</keyword>
<name>A0A8S1LKZ7_9CILI</name>